<feature type="signal peptide" evidence="1">
    <location>
        <begin position="1"/>
        <end position="24"/>
    </location>
</feature>
<accession>A0ABY5PBB7</accession>
<keyword evidence="3" id="KW-1185">Reference proteome</keyword>
<protein>
    <submittedName>
        <fullName evidence="2">Uncharacterized protein</fullName>
    </submittedName>
</protein>
<dbReference type="RefSeq" id="WP_353862505.1">
    <property type="nucleotide sequence ID" value="NZ_CP088295.1"/>
</dbReference>
<feature type="chain" id="PRO_5045975484" evidence="1">
    <location>
        <begin position="25"/>
        <end position="1001"/>
    </location>
</feature>
<keyword evidence="1" id="KW-0732">Signal</keyword>
<sequence>MQRLLVTAAIAVGVVLSAAGPAMAIPSLSGAQITPADTTAGAHENVTVRFDVDDLGPTGAPGDDLRDLDLLLPPGLVGDPGAAPECAFADLERDRCDPASRVGTTEIRADLKLSALELTDQRIRGDIYLVPTRGTEPARLGIVLRPVIPILNIPLDPLAIESPVRVRTAEDGGLTASLRDLPRTQSTPLGIAALKITRLQMQLFGTAGSGNAFLTNPTTCGASTLRIAATTYDGVSGAATASFTATDCGTVPFTPGFGVDADPVGADVPTAARATVTLPFSRDPSVRAQTQPRRAVVALPEGFELSPTVGSGGDLQGCSDAQFGQRSAAPSSCPAGAQIGTVQFSSPLVDAPLTGKVFLADPAPGAPLIRIFIVAEQGAQSDALRIKLAGVVEPDAQTGQIRTTLDDIPQLPFTSFELRFRGGQHAVVSTPRSCGTYTGTSRMTPHSGGADATPSATVSVAGDCPDPAAFTPSLGFSASPAQAQWDATITTAVSRPDRQARLSSMRVSLPPGILGRISTVPACPVDAARQAACSADSRVGTVAATAGPGAAPLGVEGPVYLTESIDESFAGLAIVVPAKVGPLDLGNSVTLAKLFVRSSDQGLDVVAEQIPTRLQGIALGLRSLELRLDRPGFTFNATSCAAQTVRATLGSDLGGAAPAEAGYQATGCENVPFEPTIEASLTGSRSDLAKNGHPGLDVTVRQTGQEANASSVAVTLPKGFAADPDRLKRACPLAKFEANDCPDSAIMGKATAITPLLPEPLAGDVVFVLAPGSGLPQLRLQLRGRLAIDLVGKVSVSGTQLVNEFGGIPDVPLSAFRLQLDSGDKSPLSTSEDLCLSQPKVLARFGAHSGKTKERTVTPAAPSCTPSATLKVTSLRAGSPELQLRADGATRKLQQVRLKLPPGIEIDRAKARNLIRLQAGGMSSGDRRRARVTVYKTRLDVTLPGTGAQRINVLLRKGALRVGSLTRQRRNPRLNFRVDVSQPQVATRSSVLRTRPVRSLG</sequence>
<gene>
    <name evidence="2" type="ORF">LRS13_14695</name>
</gene>
<evidence type="ECO:0000256" key="1">
    <source>
        <dbReference type="SAM" id="SignalP"/>
    </source>
</evidence>
<evidence type="ECO:0000313" key="2">
    <source>
        <dbReference type="EMBL" id="UUY01966.1"/>
    </source>
</evidence>
<dbReference type="Proteomes" id="UP001058860">
    <property type="component" value="Chromosome"/>
</dbReference>
<reference evidence="3" key="1">
    <citation type="submission" date="2021-11" db="EMBL/GenBank/DDBJ databases">
        <title>Cultivation dependent microbiological survey of springs from the worlds oldest radium mine currently devoted to the extraction of radon-saturated water.</title>
        <authorList>
            <person name="Kapinusova G."/>
            <person name="Smrhova T."/>
            <person name="Strejcek M."/>
            <person name="Suman J."/>
            <person name="Jani K."/>
            <person name="Pajer P."/>
            <person name="Uhlik O."/>
        </authorList>
    </citation>
    <scope>NUCLEOTIDE SEQUENCE [LARGE SCALE GENOMIC DNA]</scope>
    <source>
        <strain evidence="3">J379</strain>
    </source>
</reference>
<name>A0ABY5PBB7_9ACTN</name>
<evidence type="ECO:0000313" key="3">
    <source>
        <dbReference type="Proteomes" id="UP001058860"/>
    </source>
</evidence>
<proteinExistence type="predicted"/>
<dbReference type="EMBL" id="CP088295">
    <property type="protein sequence ID" value="UUY01966.1"/>
    <property type="molecule type" value="Genomic_DNA"/>
</dbReference>
<organism evidence="2 3">
    <name type="scientific">Svornostia abyssi</name>
    <dbReference type="NCBI Taxonomy" id="2898438"/>
    <lineage>
        <taxon>Bacteria</taxon>
        <taxon>Bacillati</taxon>
        <taxon>Actinomycetota</taxon>
        <taxon>Thermoleophilia</taxon>
        <taxon>Solirubrobacterales</taxon>
        <taxon>Baekduiaceae</taxon>
        <taxon>Svornostia</taxon>
    </lineage>
</organism>